<dbReference type="Gene3D" id="3.10.20.230">
    <property type="entry name" value="Doublecortin domain"/>
    <property type="match status" value="2"/>
</dbReference>
<evidence type="ECO:0000313" key="9">
    <source>
        <dbReference type="EMBL" id="KAL2085305.1"/>
    </source>
</evidence>
<feature type="compositionally biased region" description="Acidic residues" evidence="7">
    <location>
        <begin position="1652"/>
        <end position="1662"/>
    </location>
</feature>
<comment type="caution">
    <text evidence="9">The sequence shown here is derived from an EMBL/GenBank/DDBJ whole genome shotgun (WGS) entry which is preliminary data.</text>
</comment>
<feature type="compositionally biased region" description="Polar residues" evidence="7">
    <location>
        <begin position="1971"/>
        <end position="1992"/>
    </location>
</feature>
<reference evidence="9 10" key="1">
    <citation type="submission" date="2024-09" db="EMBL/GenBank/DDBJ databases">
        <title>A chromosome-level genome assembly of Gray's grenadier anchovy, Coilia grayii.</title>
        <authorList>
            <person name="Fu Z."/>
        </authorList>
    </citation>
    <scope>NUCLEOTIDE SEQUENCE [LARGE SCALE GENOMIC DNA]</scope>
    <source>
        <strain evidence="9">G4</strain>
        <tissue evidence="9">Muscle</tissue>
    </source>
</reference>
<keyword evidence="10" id="KW-1185">Reference proteome</keyword>
<feature type="region of interest" description="Disordered" evidence="7">
    <location>
        <begin position="838"/>
        <end position="860"/>
    </location>
</feature>
<name>A0ABD1JFZ6_9TELE</name>
<proteinExistence type="predicted"/>
<evidence type="ECO:0000259" key="8">
    <source>
        <dbReference type="PROSITE" id="PS50309"/>
    </source>
</evidence>
<feature type="region of interest" description="Disordered" evidence="7">
    <location>
        <begin position="2170"/>
        <end position="2204"/>
    </location>
</feature>
<feature type="compositionally biased region" description="Basic and acidic residues" evidence="7">
    <location>
        <begin position="1577"/>
        <end position="1611"/>
    </location>
</feature>
<feature type="compositionally biased region" description="Basic and acidic residues" evidence="7">
    <location>
        <begin position="1637"/>
        <end position="1651"/>
    </location>
</feature>
<feature type="region of interest" description="Disordered" evidence="7">
    <location>
        <begin position="1"/>
        <end position="24"/>
    </location>
</feature>
<feature type="compositionally biased region" description="Basic and acidic residues" evidence="7">
    <location>
        <begin position="2183"/>
        <end position="2201"/>
    </location>
</feature>
<feature type="region of interest" description="Disordered" evidence="7">
    <location>
        <begin position="1156"/>
        <end position="1192"/>
    </location>
</feature>
<feature type="compositionally biased region" description="Polar residues" evidence="7">
    <location>
        <begin position="527"/>
        <end position="558"/>
    </location>
</feature>
<feature type="compositionally biased region" description="Basic and acidic residues" evidence="7">
    <location>
        <begin position="2131"/>
        <end position="2145"/>
    </location>
</feature>
<feature type="compositionally biased region" description="Basic and acidic residues" evidence="7">
    <location>
        <begin position="1728"/>
        <end position="1760"/>
    </location>
</feature>
<keyword evidence="6" id="KW-0175">Coiled coil</keyword>
<evidence type="ECO:0000256" key="7">
    <source>
        <dbReference type="SAM" id="MobiDB-lite"/>
    </source>
</evidence>
<feature type="compositionally biased region" description="Polar residues" evidence="7">
    <location>
        <begin position="15"/>
        <end position="24"/>
    </location>
</feature>
<comment type="subcellular location">
    <subcellularLocation>
        <location evidence="1">Cell projection</location>
    </subcellularLocation>
    <subcellularLocation>
        <location evidence="2">Cytoplasm</location>
    </subcellularLocation>
</comment>
<feature type="compositionally biased region" description="Polar residues" evidence="7">
    <location>
        <begin position="1681"/>
        <end position="1702"/>
    </location>
</feature>
<dbReference type="PANTHER" id="PTHR23005:SF4">
    <property type="entry name" value="OXYGEN-REGULATED PROTEIN 1"/>
    <property type="match status" value="1"/>
</dbReference>
<evidence type="ECO:0000256" key="3">
    <source>
        <dbReference type="ARBA" id="ARBA00022490"/>
    </source>
</evidence>
<feature type="compositionally biased region" description="Polar residues" evidence="7">
    <location>
        <begin position="2113"/>
        <end position="2127"/>
    </location>
</feature>
<protein>
    <recommendedName>
        <fullName evidence="8">Doublecortin domain-containing protein</fullName>
    </recommendedName>
</protein>
<dbReference type="GO" id="GO:0005737">
    <property type="term" value="C:cytoplasm"/>
    <property type="evidence" value="ECO:0007669"/>
    <property type="project" value="UniProtKB-SubCell"/>
</dbReference>
<accession>A0ABD1JFZ6</accession>
<feature type="region of interest" description="Disordered" evidence="7">
    <location>
        <begin position="1039"/>
        <end position="1119"/>
    </location>
</feature>
<dbReference type="Pfam" id="PF03607">
    <property type="entry name" value="DCX"/>
    <property type="match status" value="2"/>
</dbReference>
<evidence type="ECO:0000256" key="5">
    <source>
        <dbReference type="ARBA" id="ARBA00023273"/>
    </source>
</evidence>
<feature type="region of interest" description="Disordered" evidence="7">
    <location>
        <begin position="400"/>
        <end position="502"/>
    </location>
</feature>
<dbReference type="Proteomes" id="UP001591681">
    <property type="component" value="Unassembled WGS sequence"/>
</dbReference>
<keyword evidence="5" id="KW-0966">Cell projection</keyword>
<sequence>MSDATGPSRKLGPPQAQSSGSGRTMMTAWRQQQPYLHEPISSKRVCFYKSGDSQFSGLPVVINNRTFKTFESLLDSLSRRVPLPFGVRTITTPRGHTAVRSLEQLHHGHNYICSDQRTVKPVDLERARRRPPPWYHARPASGPQRRALKQQRQEVRSRRRRRRREATPHLLSTPRRLVVFRNGRPEEKHTVLLQKRSARSFEALLDYVSEVMHFPVVKLYMPDGHRVDGLPALILCSGVLVAAGREPFKVGDYDTQRPIAPTWLPAKRVGTKWVHPSRRKKKSGSSSVKSRIFSPSSERFFVNQIRNSVAGSVGDAAGSLEMEASNALGSLAGTDVLTYGEGTGDNQALPDDDIEKSFRVNQDGSMTVEMKVRLTLKEEETVHWTTTLCRSTVTNQMMDSSIVSDDVDPGLTGFNHFPPPPDPDDDPDIAAIETTCGDSQDLAPPVKNNSSSETSEPVREKEEERTGNAQVPSPLACRVPTPGPRKVTQMQSSEEKVLDGSETEIQRDVVGSYSYREEKQEYCIVQQTSSRPVPKPRNSNLSETNKTIHSSTSVQSEYKSAEVLKLQDSGEEIRETVLHIYEQQTCQDNFVANTQFRVREVATYSRPTSSETVLPASSERTPRSSSLDGECEQDPSTTTKSNSEGRQIDELSSSNLNTHSSGTDNCSNAIPGEKMSDSNQHATEDSADTQSLAKKRKPVTFMLNKNSQIFQSTASEKKRKENVAEILRGIRKRKNSPGTSAGPVKTAERLKAKSAQKLLKKRHKMQPAEYDVSVSDMSSQQPKEIITQAKEHQNELSKLNDPVTDDNKAEKGDTLNVQQKKNVLEVEGLRGKGTLIRQTSMHEEKQSTRETAELSESVSLPARNSSSSMINEYVEQWLLTSRHDAISDMDEEPSCNVHPVSQSASQLGDDPKALFQVSFDGEGSPGFDSEINHAAEEPSKDVLSTSMPCLMQSSQISQDLNKTAEPSQPTSGLVQSQENASSKSNALETETLHTDLPLMKSPLSVNSTVENNAVSANNAVAKDIQPCEVSDEKRFSLYSRNFNDLPPPRPLPRANTLEKKQSASHSSPKKSSPTHDAKKVPVLGISNFERTRSRYESQRKTANSNQTTDNKHQPSGHALDPALLKSFTSVKPSPISTLKGNTEVVTTAATERNVASCNSSKNTNGQALKNITFPPPPQETKSKPQTSAVVPAPTGSYTVRMAARPDMKPVVEQVCLSIQSIKVTSRQARPSCLEKSNSLPDFSSHIASTFGSSSRVLLAFLSVMALKDGLSNLNSNKQLGIDNLIYSEALRLLNSLKELARIEDAQVLSESLSALQNSISRHLLQSWRGFRELSEQARSRSVTPSSSGGGPESDGPTGMEPEEEKVIEELMGELGVPERVREELAALHSEGENSVYKQGGMKVTPLLQLKEERVVKDEASQFQSEKMKFNEKVMEARNREQRSEEQKMAVRATGESHPKNGTVTVQQSGENIEEDNEGPHKGRALGSMPEIPLNGFTESHPIEDTVSLTHSVLSAQMQSVKMPYNDPKCNVVLPSSSLMPKVSSDEGNMSADESQFDPKCQFTYMDSQADNPAQSKTECDTHVSRKLSDDEEKPGQEKDKDNDATESKGVDVLDPEDGGGVIPTEKEDIGIELQSGAEEKPSCSDDNKSCQEDEEDEEDICEELMGFSEEPGEEIDKPSDTEMQQYTQAGVEYITNSNVTSLTEEHIEEMDKTDGNHGGAQGGLSQTKEPHVFEMKHAEKEDHREMESTAATKDREDNDSGQKVCPSHKERPPSPMEQHIILDNPECYSVYQESYLAEAQWTTGEMKGHETASLLYPKERDYPVEGLVSNLEEQQRHVEQEAKRFKSEHSMRSHIEVPEVSENDDLTSVSHLSDEQAKIEEFMTMIPSVMETRETVLSNASPQLINTTISSPMSRVTSPLAFSYDSRSRDSEGSPQPNKVKSIREMFLAKSTSDNQFVTRQPPRPLRSDQSDSYPGTSDSGATGSQNSPDNSSAEEDTGRLAIAKGYVLKTIERLYGKGGTVKTHEASKPTSALKANSREAIMQNTVRGLAALHEARSRVTSDLSYFNATSSIDMINEPTQCVSMSAQVSSLNAVLIDEGRWLLRDNRPLETTPSELLGAQTRQKSPASDFEMRSDEGDRSEDTPYSHFSSVASVKVDIQEPVAPHCTYLTLPHLGDSEPDEDERREGPQSEADASKERAQVQKVGPITEAPKASLERNGALPGFMPELRRSDNKVHPLMSILPLAPPVVTQPSKRQAGQTPQAAVIRRPNTTAEPDFLETLYVMCGEHCPFL</sequence>
<feature type="domain" description="Doublecortin" evidence="8">
    <location>
        <begin position="175"/>
        <end position="254"/>
    </location>
</feature>
<feature type="compositionally biased region" description="Basic and acidic residues" evidence="7">
    <location>
        <begin position="1089"/>
        <end position="1099"/>
    </location>
</feature>
<evidence type="ECO:0000256" key="6">
    <source>
        <dbReference type="SAM" id="Coils"/>
    </source>
</evidence>
<feature type="region of interest" description="Disordered" evidence="7">
    <location>
        <begin position="603"/>
        <end position="699"/>
    </location>
</feature>
<dbReference type="PANTHER" id="PTHR23005">
    <property type="entry name" value="RETINITIS PIGMENTOSA 1 PROTEIN"/>
    <property type="match status" value="1"/>
</dbReference>
<dbReference type="InterPro" id="IPR003533">
    <property type="entry name" value="Doublecortin_dom"/>
</dbReference>
<feature type="compositionally biased region" description="Polar residues" evidence="7">
    <location>
        <begin position="634"/>
        <end position="668"/>
    </location>
</feature>
<evidence type="ECO:0000256" key="2">
    <source>
        <dbReference type="ARBA" id="ARBA00004496"/>
    </source>
</evidence>
<feature type="region of interest" description="Disordered" evidence="7">
    <location>
        <begin position="124"/>
        <end position="168"/>
    </location>
</feature>
<feature type="region of interest" description="Disordered" evidence="7">
    <location>
        <begin position="2113"/>
        <end position="2147"/>
    </location>
</feature>
<dbReference type="InterPro" id="IPR036572">
    <property type="entry name" value="Doublecortin_dom_sf"/>
</dbReference>
<feature type="region of interest" description="Disordered" evidence="7">
    <location>
        <begin position="728"/>
        <end position="748"/>
    </location>
</feature>
<feature type="compositionally biased region" description="Basic and acidic residues" evidence="7">
    <location>
        <begin position="840"/>
        <end position="852"/>
    </location>
</feature>
<feature type="region of interest" description="Disordered" evidence="7">
    <location>
        <begin position="1569"/>
        <end position="1776"/>
    </location>
</feature>
<feature type="domain" description="Doublecortin" evidence="8">
    <location>
        <begin position="43"/>
        <end position="125"/>
    </location>
</feature>
<evidence type="ECO:0000313" key="10">
    <source>
        <dbReference type="Proteomes" id="UP001591681"/>
    </source>
</evidence>
<dbReference type="GO" id="GO:0043005">
    <property type="term" value="C:neuron projection"/>
    <property type="evidence" value="ECO:0007669"/>
    <property type="project" value="UniProtKB-ARBA"/>
</dbReference>
<keyword evidence="3" id="KW-0963">Cytoplasm</keyword>
<evidence type="ECO:0000256" key="4">
    <source>
        <dbReference type="ARBA" id="ARBA00022737"/>
    </source>
</evidence>
<dbReference type="SMART" id="SM00537">
    <property type="entry name" value="DCX"/>
    <property type="match status" value="2"/>
</dbReference>
<feature type="region of interest" description="Disordered" evidence="7">
    <location>
        <begin position="1951"/>
        <end position="1999"/>
    </location>
</feature>
<keyword evidence="4" id="KW-0677">Repeat</keyword>
<dbReference type="SUPFAM" id="SSF89837">
    <property type="entry name" value="Doublecortin (DC)"/>
    <property type="match status" value="2"/>
</dbReference>
<feature type="compositionally biased region" description="Basic and acidic residues" evidence="7">
    <location>
        <begin position="493"/>
        <end position="502"/>
    </location>
</feature>
<feature type="region of interest" description="Disordered" evidence="7">
    <location>
        <begin position="527"/>
        <end position="559"/>
    </location>
</feature>
<organism evidence="9 10">
    <name type="scientific">Coilia grayii</name>
    <name type="common">Gray's grenadier anchovy</name>
    <dbReference type="NCBI Taxonomy" id="363190"/>
    <lineage>
        <taxon>Eukaryota</taxon>
        <taxon>Metazoa</taxon>
        <taxon>Chordata</taxon>
        <taxon>Craniata</taxon>
        <taxon>Vertebrata</taxon>
        <taxon>Euteleostomi</taxon>
        <taxon>Actinopterygii</taxon>
        <taxon>Neopterygii</taxon>
        <taxon>Teleostei</taxon>
        <taxon>Clupei</taxon>
        <taxon>Clupeiformes</taxon>
        <taxon>Clupeoidei</taxon>
        <taxon>Engraulidae</taxon>
        <taxon>Coilinae</taxon>
        <taxon>Coilia</taxon>
    </lineage>
</organism>
<feature type="region of interest" description="Disordered" evidence="7">
    <location>
        <begin position="956"/>
        <end position="985"/>
    </location>
</feature>
<gene>
    <name evidence="9" type="ORF">ACEWY4_018625</name>
</gene>
<dbReference type="PROSITE" id="PS50309">
    <property type="entry name" value="DC"/>
    <property type="match status" value="2"/>
</dbReference>
<dbReference type="EMBL" id="JBHFQA010000016">
    <property type="protein sequence ID" value="KAL2085305.1"/>
    <property type="molecule type" value="Genomic_DNA"/>
</dbReference>
<evidence type="ECO:0000256" key="1">
    <source>
        <dbReference type="ARBA" id="ARBA00004316"/>
    </source>
</evidence>
<feature type="compositionally biased region" description="Basic and acidic residues" evidence="7">
    <location>
        <begin position="456"/>
        <end position="466"/>
    </location>
</feature>
<feature type="compositionally biased region" description="Polar residues" evidence="7">
    <location>
        <begin position="1156"/>
        <end position="1169"/>
    </location>
</feature>
<feature type="region of interest" description="Disordered" evidence="7">
    <location>
        <begin position="889"/>
        <end position="908"/>
    </location>
</feature>
<dbReference type="FunFam" id="3.10.20.230:FF:000006">
    <property type="entry name" value="Oxygen-regulated protein 1"/>
    <property type="match status" value="1"/>
</dbReference>
<feature type="compositionally biased region" description="Basic and acidic residues" evidence="7">
    <location>
        <begin position="1703"/>
        <end position="1715"/>
    </location>
</feature>
<feature type="coiled-coil region" evidence="6">
    <location>
        <begin position="1419"/>
        <end position="1446"/>
    </location>
</feature>
<feature type="region of interest" description="Disordered" evidence="7">
    <location>
        <begin position="1335"/>
        <end position="1361"/>
    </location>
</feature>